<dbReference type="InterPro" id="IPR038987">
    <property type="entry name" value="MoeA-like"/>
</dbReference>
<dbReference type="Pfam" id="PF00994">
    <property type="entry name" value="MoCF_biosynth"/>
    <property type="match status" value="1"/>
</dbReference>
<protein>
    <recommendedName>
        <fullName evidence="6">Molybdopterin molybdenumtransferase</fullName>
        <ecNumber evidence="6">2.10.1.1</ecNumber>
    </recommendedName>
</protein>
<evidence type="ECO:0000256" key="3">
    <source>
        <dbReference type="ARBA" id="ARBA00010763"/>
    </source>
</evidence>
<keyword evidence="6" id="KW-0500">Molybdenum</keyword>
<evidence type="ECO:0000256" key="1">
    <source>
        <dbReference type="ARBA" id="ARBA00002901"/>
    </source>
</evidence>
<dbReference type="CDD" id="cd00887">
    <property type="entry name" value="MoeA"/>
    <property type="match status" value="1"/>
</dbReference>
<dbReference type="NCBIfam" id="TIGR00177">
    <property type="entry name" value="molyb_syn"/>
    <property type="match status" value="1"/>
</dbReference>
<comment type="pathway">
    <text evidence="2 6">Cofactor biosynthesis; molybdopterin biosynthesis.</text>
</comment>
<dbReference type="InterPro" id="IPR036135">
    <property type="entry name" value="MoeA_linker/N_sf"/>
</dbReference>
<dbReference type="SMART" id="SM00852">
    <property type="entry name" value="MoCF_biosynth"/>
    <property type="match status" value="1"/>
</dbReference>
<keyword evidence="6" id="KW-0460">Magnesium</keyword>
<comment type="function">
    <text evidence="1 6">Catalyzes the insertion of molybdate into adenylated molybdopterin with the concomitant release of AMP.</text>
</comment>
<dbReference type="EC" id="2.10.1.1" evidence="6"/>
<dbReference type="InterPro" id="IPR036688">
    <property type="entry name" value="MoeA_C_domain_IV_sf"/>
</dbReference>
<dbReference type="InterPro" id="IPR005110">
    <property type="entry name" value="MoeA_linker/N"/>
</dbReference>
<dbReference type="Pfam" id="PF03453">
    <property type="entry name" value="MoeA_N"/>
    <property type="match status" value="1"/>
</dbReference>
<dbReference type="UniPathway" id="UPA00344"/>
<name>A0A0M7A4D1_9HYPH</name>
<dbReference type="GO" id="GO:0006777">
    <property type="term" value="P:Mo-molybdopterin cofactor biosynthetic process"/>
    <property type="evidence" value="ECO:0007669"/>
    <property type="project" value="UniProtKB-UniRule"/>
</dbReference>
<evidence type="ECO:0000313" key="9">
    <source>
        <dbReference type="Proteomes" id="UP000049983"/>
    </source>
</evidence>
<dbReference type="Gene3D" id="3.40.980.10">
    <property type="entry name" value="MoaB/Mog-like domain"/>
    <property type="match status" value="1"/>
</dbReference>
<dbReference type="SUPFAM" id="SSF53218">
    <property type="entry name" value="Molybdenum cofactor biosynthesis proteins"/>
    <property type="match status" value="1"/>
</dbReference>
<evidence type="ECO:0000313" key="8">
    <source>
        <dbReference type="EMBL" id="CTQ69918.1"/>
    </source>
</evidence>
<proteinExistence type="inferred from homology"/>
<dbReference type="PANTHER" id="PTHR10192:SF5">
    <property type="entry name" value="GEPHYRIN"/>
    <property type="match status" value="1"/>
</dbReference>
<dbReference type="InterPro" id="IPR001453">
    <property type="entry name" value="MoaB/Mog_dom"/>
</dbReference>
<keyword evidence="9" id="KW-1185">Reference proteome</keyword>
<dbReference type="GO" id="GO:0005829">
    <property type="term" value="C:cytosol"/>
    <property type="evidence" value="ECO:0007669"/>
    <property type="project" value="TreeGrafter"/>
</dbReference>
<dbReference type="GeneID" id="97669694"/>
<dbReference type="EMBL" id="CXWC01000009">
    <property type="protein sequence ID" value="CTQ69918.1"/>
    <property type="molecule type" value="Genomic_DNA"/>
</dbReference>
<keyword evidence="4 6" id="KW-0501">Molybdenum cofactor biosynthesis</keyword>
<reference evidence="9" key="1">
    <citation type="submission" date="2015-07" db="EMBL/GenBank/DDBJ databases">
        <authorList>
            <person name="Rodrigo-Torres Lidia"/>
            <person name="Arahal R.David."/>
        </authorList>
    </citation>
    <scope>NUCLEOTIDE SEQUENCE [LARGE SCALE GENOMIC DNA]</scope>
    <source>
        <strain evidence="9">CECT 5096</strain>
    </source>
</reference>
<dbReference type="Pfam" id="PF03454">
    <property type="entry name" value="MoeA_C"/>
    <property type="match status" value="1"/>
</dbReference>
<dbReference type="OrthoDB" id="9804758at2"/>
<dbReference type="Gene3D" id="3.90.105.10">
    <property type="entry name" value="Molybdopterin biosynthesis moea protein, domain 2"/>
    <property type="match status" value="1"/>
</dbReference>
<dbReference type="Gene3D" id="2.40.340.10">
    <property type="entry name" value="MoeA, C-terminal, domain IV"/>
    <property type="match status" value="1"/>
</dbReference>
<dbReference type="GO" id="GO:0046872">
    <property type="term" value="F:metal ion binding"/>
    <property type="evidence" value="ECO:0007669"/>
    <property type="project" value="UniProtKB-UniRule"/>
</dbReference>
<evidence type="ECO:0000259" key="7">
    <source>
        <dbReference type="SMART" id="SM00852"/>
    </source>
</evidence>
<sequence>MKTLIQTDCCEGNSERTLASIDETVSRALDLCSPLQETENVLLPEAVGRVTAGDTISLFSLPIHEHSAVDGYALGGAGKNPFAIVGRRIAGDNPKGRIRDNEAMRIMTGAPTPAGTCAVVMQEHARVTDDIVTPDFNVPPGDNIRRVGEDVKASDTLVRSGTRLDARHTALLTASGYRSASVVRTIRVAVFSTGNELRDTGVGMGPGHIFDTNRPMLKTLLSSGNVDVSDFGIVPDTRDEIVRVLKEAAASHDLIITSGGVSVGEEDHLKPAVIEAGGAIESWRMAIKPGKPIALGNIGKAVYLGLPGNPLACFVDFLLVGRPILDGLTGAARRAAIVQQAKAAFHWERRAGRHEFFPCNIVGTSDEGLPLLEKTGRAGSARLMPLIEADGLGAVNAGCATVEPGSRLEFYPFRADMGL</sequence>
<dbReference type="RefSeq" id="WP_055391902.1">
    <property type="nucleotide sequence ID" value="NZ_CXWA01000020.1"/>
</dbReference>
<comment type="catalytic activity">
    <reaction evidence="5">
        <text>adenylyl-molybdopterin + molybdate = Mo-molybdopterin + AMP + H(+)</text>
        <dbReference type="Rhea" id="RHEA:35047"/>
        <dbReference type="ChEBI" id="CHEBI:15378"/>
        <dbReference type="ChEBI" id="CHEBI:36264"/>
        <dbReference type="ChEBI" id="CHEBI:62727"/>
        <dbReference type="ChEBI" id="CHEBI:71302"/>
        <dbReference type="ChEBI" id="CHEBI:456215"/>
        <dbReference type="EC" id="2.10.1.1"/>
    </reaction>
</comment>
<dbReference type="Proteomes" id="UP000049983">
    <property type="component" value="Unassembled WGS sequence"/>
</dbReference>
<accession>A0A0M7A4D1</accession>
<evidence type="ECO:0000256" key="2">
    <source>
        <dbReference type="ARBA" id="ARBA00005046"/>
    </source>
</evidence>
<comment type="similarity">
    <text evidence="3 6">Belongs to the MoeA family.</text>
</comment>
<evidence type="ECO:0000256" key="5">
    <source>
        <dbReference type="ARBA" id="ARBA00047317"/>
    </source>
</evidence>
<gene>
    <name evidence="8" type="primary">moeA_1</name>
    <name evidence="8" type="ORF">LA5096_02304</name>
</gene>
<keyword evidence="6" id="KW-0479">Metal-binding</keyword>
<evidence type="ECO:0000256" key="6">
    <source>
        <dbReference type="RuleBase" id="RU365090"/>
    </source>
</evidence>
<organism evidence="8 9">
    <name type="scientific">Roseibium album</name>
    <dbReference type="NCBI Taxonomy" id="311410"/>
    <lineage>
        <taxon>Bacteria</taxon>
        <taxon>Pseudomonadati</taxon>
        <taxon>Pseudomonadota</taxon>
        <taxon>Alphaproteobacteria</taxon>
        <taxon>Hyphomicrobiales</taxon>
        <taxon>Stappiaceae</taxon>
        <taxon>Roseibium</taxon>
    </lineage>
</organism>
<dbReference type="SUPFAM" id="SSF63882">
    <property type="entry name" value="MoeA N-terminal region -like"/>
    <property type="match status" value="1"/>
</dbReference>
<dbReference type="GO" id="GO:0061599">
    <property type="term" value="F:molybdopterin molybdotransferase activity"/>
    <property type="evidence" value="ECO:0007669"/>
    <property type="project" value="UniProtKB-UniRule"/>
</dbReference>
<dbReference type="STRING" id="311410.LA5095_06277"/>
<dbReference type="InterPro" id="IPR036425">
    <property type="entry name" value="MoaB/Mog-like_dom_sf"/>
</dbReference>
<dbReference type="InterPro" id="IPR005111">
    <property type="entry name" value="MoeA_C_domain_IV"/>
</dbReference>
<dbReference type="AlphaFoldDB" id="A0A0M7A4D1"/>
<dbReference type="PANTHER" id="PTHR10192">
    <property type="entry name" value="MOLYBDOPTERIN BIOSYNTHESIS PROTEIN"/>
    <property type="match status" value="1"/>
</dbReference>
<dbReference type="SUPFAM" id="SSF63867">
    <property type="entry name" value="MoeA C-terminal domain-like"/>
    <property type="match status" value="1"/>
</dbReference>
<keyword evidence="6 8" id="KW-0808">Transferase</keyword>
<dbReference type="Gene3D" id="2.170.190.11">
    <property type="entry name" value="Molybdopterin biosynthesis moea protein, domain 3"/>
    <property type="match status" value="1"/>
</dbReference>
<comment type="cofactor">
    <cofactor evidence="6">
        <name>Mg(2+)</name>
        <dbReference type="ChEBI" id="CHEBI:18420"/>
    </cofactor>
</comment>
<feature type="domain" description="MoaB/Mog" evidence="7">
    <location>
        <begin position="189"/>
        <end position="327"/>
    </location>
</feature>
<evidence type="ECO:0000256" key="4">
    <source>
        <dbReference type="ARBA" id="ARBA00023150"/>
    </source>
</evidence>